<dbReference type="GeneID" id="42044958"/>
<reference evidence="5" key="1">
    <citation type="journal article" date="2016" name="Genome Biol. Evol.">
        <title>Comparative 'omics' of the Fusarium fujikuroi species complex highlights differences in genetic potential and metabolite synthesis.</title>
        <authorList>
            <person name="Niehaus E.-M."/>
            <person name="Muensterkoetter M."/>
            <person name="Proctor R.H."/>
            <person name="Brown D.W."/>
            <person name="Sharon A."/>
            <person name="Idan Y."/>
            <person name="Oren-Young L."/>
            <person name="Sieber C.M."/>
            <person name="Novak O."/>
            <person name="Pencik A."/>
            <person name="Tarkowska D."/>
            <person name="Hromadova K."/>
            <person name="Freeman S."/>
            <person name="Maymon M."/>
            <person name="Elazar M."/>
            <person name="Youssef S.A."/>
            <person name="El-Shabrawy E.S.M."/>
            <person name="Shalaby A.B.A."/>
            <person name="Houterman P."/>
            <person name="Brock N.L."/>
            <person name="Burkhardt I."/>
            <person name="Tsavkelova E.A."/>
            <person name="Dickschat J.S."/>
            <person name="Galuszka P."/>
            <person name="Gueldener U."/>
            <person name="Tudzynski B."/>
        </authorList>
    </citation>
    <scope>NUCLEOTIDE SEQUENCE [LARGE SCALE GENOMIC DNA]</scope>
    <source>
        <strain evidence="5">ET1</strain>
    </source>
</reference>
<dbReference type="Pfam" id="PF00106">
    <property type="entry name" value="adh_short"/>
    <property type="match status" value="1"/>
</dbReference>
<keyword evidence="2" id="KW-0521">NADP</keyword>
<comment type="similarity">
    <text evidence="1">Belongs to the short-chain dehydrogenases/reductases (SDR) family.</text>
</comment>
<dbReference type="SUPFAM" id="SSF51735">
    <property type="entry name" value="NAD(P)-binding Rossmann-fold domains"/>
    <property type="match status" value="1"/>
</dbReference>
<evidence type="ECO:0000313" key="5">
    <source>
        <dbReference type="Proteomes" id="UP000183971"/>
    </source>
</evidence>
<dbReference type="RefSeq" id="XP_031076402.1">
    <property type="nucleotide sequence ID" value="XM_031225802.1"/>
</dbReference>
<keyword evidence="3" id="KW-0560">Oxidoreductase</keyword>
<dbReference type="InterPro" id="IPR002347">
    <property type="entry name" value="SDR_fam"/>
</dbReference>
<dbReference type="PRINTS" id="PR00081">
    <property type="entry name" value="GDHRDH"/>
</dbReference>
<dbReference type="CDD" id="cd05325">
    <property type="entry name" value="carb_red_sniffer_like_SDR_c"/>
    <property type="match status" value="1"/>
</dbReference>
<dbReference type="Gene3D" id="3.40.50.720">
    <property type="entry name" value="NAD(P)-binding Rossmann-like Domain"/>
    <property type="match status" value="1"/>
</dbReference>
<dbReference type="PANTHER" id="PTHR43544:SF7">
    <property type="entry name" value="NADB-LER2"/>
    <property type="match status" value="1"/>
</dbReference>
<dbReference type="InterPro" id="IPR036291">
    <property type="entry name" value="NAD(P)-bd_dom_sf"/>
</dbReference>
<dbReference type="PANTHER" id="PTHR43544">
    <property type="entry name" value="SHORT-CHAIN DEHYDROGENASE/REDUCTASE"/>
    <property type="match status" value="1"/>
</dbReference>
<organism evidence="4 5">
    <name type="scientific">Fusarium proliferatum (strain ET1)</name>
    <name type="common">Orchid endophyte fungus</name>
    <dbReference type="NCBI Taxonomy" id="1227346"/>
    <lineage>
        <taxon>Eukaryota</taxon>
        <taxon>Fungi</taxon>
        <taxon>Dikarya</taxon>
        <taxon>Ascomycota</taxon>
        <taxon>Pezizomycotina</taxon>
        <taxon>Sordariomycetes</taxon>
        <taxon>Hypocreomycetidae</taxon>
        <taxon>Hypocreales</taxon>
        <taxon>Nectriaceae</taxon>
        <taxon>Fusarium</taxon>
        <taxon>Fusarium fujikuroi species complex</taxon>
    </lineage>
</organism>
<dbReference type="VEuPathDB" id="FungiDB:FPRO_00068"/>
<keyword evidence="5" id="KW-1185">Reference proteome</keyword>
<dbReference type="Proteomes" id="UP000183971">
    <property type="component" value="Unassembled WGS sequence"/>
</dbReference>
<evidence type="ECO:0000256" key="1">
    <source>
        <dbReference type="ARBA" id="ARBA00006484"/>
    </source>
</evidence>
<sequence>MTSPSTILITGGNRGIGQGLVKTLLARPSLTVIVGVRDPSHPTSKALQDLPVGKDSKLITVKLDSSVPSDAAEAISTLKSEHGIQALDIVIANAGIANEGGLVRDTTVDNIKKHFEVNTIGPIVLFQAVADLLQASKTGKPLFVAISTLIGSIGSMEHLVALPPTSSPYGGSKAALNWFIRRLHFEEPWLTSFVIHPGLVETEMAVAAFGTGTTEKLSVYGSISVETSVTSLVNVIDKAGKELSGTFQNYDGTEIAW</sequence>
<dbReference type="AlphaFoldDB" id="A0A1L7V4K1"/>
<accession>A0A1L7V4K1</accession>
<protein>
    <submittedName>
        <fullName evidence="4">Related to ketoreductase</fullName>
    </submittedName>
</protein>
<dbReference type="EMBL" id="FJOF01000001">
    <property type="protein sequence ID" value="CZR35809.1"/>
    <property type="molecule type" value="Genomic_DNA"/>
</dbReference>
<name>A0A1L7V4K1_FUSPR</name>
<evidence type="ECO:0000256" key="2">
    <source>
        <dbReference type="ARBA" id="ARBA00022857"/>
    </source>
</evidence>
<proteinExistence type="inferred from homology"/>
<comment type="caution">
    <text evidence="4">The sequence shown here is derived from an EMBL/GenBank/DDBJ whole genome shotgun (WGS) entry which is preliminary data.</text>
</comment>
<dbReference type="InterPro" id="IPR051468">
    <property type="entry name" value="Fungal_SecMetab_SDRs"/>
</dbReference>
<dbReference type="GO" id="GO:0016491">
    <property type="term" value="F:oxidoreductase activity"/>
    <property type="evidence" value="ECO:0007669"/>
    <property type="project" value="UniProtKB-KW"/>
</dbReference>
<gene>
    <name evidence="4" type="ORF">FPRO_00068</name>
</gene>
<evidence type="ECO:0000313" key="4">
    <source>
        <dbReference type="EMBL" id="CZR35809.1"/>
    </source>
</evidence>
<evidence type="ECO:0000256" key="3">
    <source>
        <dbReference type="ARBA" id="ARBA00023002"/>
    </source>
</evidence>
<dbReference type="GO" id="GO:0005737">
    <property type="term" value="C:cytoplasm"/>
    <property type="evidence" value="ECO:0007669"/>
    <property type="project" value="TreeGrafter"/>
</dbReference>